<evidence type="ECO:0000313" key="2">
    <source>
        <dbReference type="Proteomes" id="UP000822688"/>
    </source>
</evidence>
<dbReference type="EMBL" id="CM026429">
    <property type="protein sequence ID" value="KAG0564547.1"/>
    <property type="molecule type" value="Genomic_DNA"/>
</dbReference>
<dbReference type="AlphaFoldDB" id="A0A8T0H168"/>
<protein>
    <submittedName>
        <fullName evidence="1">Uncharacterized protein</fullName>
    </submittedName>
</protein>
<proteinExistence type="predicted"/>
<keyword evidence="2" id="KW-1185">Reference proteome</keyword>
<evidence type="ECO:0000313" key="1">
    <source>
        <dbReference type="EMBL" id="KAG0564547.1"/>
    </source>
</evidence>
<organism evidence="1 2">
    <name type="scientific">Ceratodon purpureus</name>
    <name type="common">Fire moss</name>
    <name type="synonym">Dicranum purpureum</name>
    <dbReference type="NCBI Taxonomy" id="3225"/>
    <lineage>
        <taxon>Eukaryota</taxon>
        <taxon>Viridiplantae</taxon>
        <taxon>Streptophyta</taxon>
        <taxon>Embryophyta</taxon>
        <taxon>Bryophyta</taxon>
        <taxon>Bryophytina</taxon>
        <taxon>Bryopsida</taxon>
        <taxon>Dicranidae</taxon>
        <taxon>Pseudoditrichales</taxon>
        <taxon>Ditrichaceae</taxon>
        <taxon>Ceratodon</taxon>
    </lineage>
</organism>
<dbReference type="Proteomes" id="UP000822688">
    <property type="component" value="Chromosome 8"/>
</dbReference>
<accession>A0A8T0H168</accession>
<gene>
    <name evidence="1" type="ORF">KC19_8G119400</name>
</gene>
<comment type="caution">
    <text evidence="1">The sequence shown here is derived from an EMBL/GenBank/DDBJ whole genome shotgun (WGS) entry which is preliminary data.</text>
</comment>
<sequence>MLESLSSDFLPYWCWLLALQQRILERSIAGNHSCELGFRNVILLNLVNMFVHVNRRLFNLCYHNRRSLSLISFSCAVYQCTMCFLIMPDSVVLLPYHYQVARGFSVSFIHICQLSFSEVLARNISPNKKLLWKGEFIRSTACLFDFSTVSDCAALFSSSARATWNFSCGPHASKGV</sequence>
<reference evidence="1" key="1">
    <citation type="submission" date="2020-06" db="EMBL/GenBank/DDBJ databases">
        <title>WGS assembly of Ceratodon purpureus strain R40.</title>
        <authorList>
            <person name="Carey S.B."/>
            <person name="Jenkins J."/>
            <person name="Shu S."/>
            <person name="Lovell J.T."/>
            <person name="Sreedasyam A."/>
            <person name="Maumus F."/>
            <person name="Tiley G.P."/>
            <person name="Fernandez-Pozo N."/>
            <person name="Barry K."/>
            <person name="Chen C."/>
            <person name="Wang M."/>
            <person name="Lipzen A."/>
            <person name="Daum C."/>
            <person name="Saski C.A."/>
            <person name="Payton A.C."/>
            <person name="Mcbreen J.C."/>
            <person name="Conrad R.E."/>
            <person name="Kollar L.M."/>
            <person name="Olsson S."/>
            <person name="Huttunen S."/>
            <person name="Landis J.B."/>
            <person name="Wickett N.J."/>
            <person name="Johnson M.G."/>
            <person name="Rensing S.A."/>
            <person name="Grimwood J."/>
            <person name="Schmutz J."/>
            <person name="Mcdaniel S.F."/>
        </authorList>
    </citation>
    <scope>NUCLEOTIDE SEQUENCE</scope>
    <source>
        <strain evidence="1">R40</strain>
    </source>
</reference>
<name>A0A8T0H168_CERPU</name>